<protein>
    <recommendedName>
        <fullName evidence="1">Oxidoreductase-like domain-containing protein</fullName>
    </recommendedName>
</protein>
<reference evidence="2 3" key="1">
    <citation type="submission" date="2024-08" db="EMBL/GenBank/DDBJ databases">
        <authorList>
            <person name="Cucini C."/>
            <person name="Frati F."/>
        </authorList>
    </citation>
    <scope>NUCLEOTIDE SEQUENCE [LARGE SCALE GENOMIC DNA]</scope>
</reference>
<dbReference type="EMBL" id="CAXLJM020000120">
    <property type="protein sequence ID" value="CAL8137912.1"/>
    <property type="molecule type" value="Genomic_DNA"/>
</dbReference>
<dbReference type="Pfam" id="PF09791">
    <property type="entry name" value="Oxidored-like"/>
    <property type="match status" value="1"/>
</dbReference>
<dbReference type="InterPro" id="IPR039251">
    <property type="entry name" value="OXLD1"/>
</dbReference>
<gene>
    <name evidence="2" type="ORF">ODALV1_LOCUS27136</name>
</gene>
<feature type="domain" description="Oxidoreductase-like" evidence="1">
    <location>
        <begin position="166"/>
        <end position="189"/>
    </location>
</feature>
<proteinExistence type="predicted"/>
<organism evidence="2 3">
    <name type="scientific">Orchesella dallaii</name>
    <dbReference type="NCBI Taxonomy" id="48710"/>
    <lineage>
        <taxon>Eukaryota</taxon>
        <taxon>Metazoa</taxon>
        <taxon>Ecdysozoa</taxon>
        <taxon>Arthropoda</taxon>
        <taxon>Hexapoda</taxon>
        <taxon>Collembola</taxon>
        <taxon>Entomobryomorpha</taxon>
        <taxon>Entomobryoidea</taxon>
        <taxon>Orchesellidae</taxon>
        <taxon>Orchesellinae</taxon>
        <taxon>Orchesella</taxon>
    </lineage>
</organism>
<dbReference type="InterPro" id="IPR019180">
    <property type="entry name" value="Oxidoreductase-like_N"/>
</dbReference>
<evidence type="ECO:0000313" key="2">
    <source>
        <dbReference type="EMBL" id="CAL8137912.1"/>
    </source>
</evidence>
<name>A0ABP1RWX9_9HEXA</name>
<comment type="caution">
    <text evidence="2">The sequence shown here is derived from an EMBL/GenBank/DDBJ whole genome shotgun (WGS) entry which is preliminary data.</text>
</comment>
<evidence type="ECO:0000313" key="3">
    <source>
        <dbReference type="Proteomes" id="UP001642540"/>
    </source>
</evidence>
<keyword evidence="3" id="KW-1185">Reference proteome</keyword>
<sequence>MSTSCAQLLRKIVPHNYSVCRFNQEVSKNVPSSFSTSSFSPSNQITKNVDRQQRIFSNDPYLNISSSRQTCSCSSYLILKRTFKIYSESFSKTGDDENDEKSKVKANEIESKANEEAYDPKKDSFFTQDTAFGSKENKGLGESDRPVFIPDQENETKITSAEDLTPPTTCCQSGCPNCVWIDYVERLSKLYEDPSLSKERILKELDGIEDSNIKAFIMMELRVKKLI</sequence>
<dbReference type="Proteomes" id="UP001642540">
    <property type="component" value="Unassembled WGS sequence"/>
</dbReference>
<dbReference type="PANTHER" id="PTHR21193">
    <property type="entry name" value="OXIDOREDUCTASE-LIKE DOMAIN-CONTAINING PROTEIN 1"/>
    <property type="match status" value="1"/>
</dbReference>
<accession>A0ABP1RWX9</accession>
<evidence type="ECO:0000259" key="1">
    <source>
        <dbReference type="Pfam" id="PF09791"/>
    </source>
</evidence>
<dbReference type="PANTHER" id="PTHR21193:SF3">
    <property type="entry name" value="OXIDOREDUCTASE-LIKE DOMAIN-CONTAINING PROTEIN 1"/>
    <property type="match status" value="1"/>
</dbReference>